<dbReference type="Pfam" id="PF20434">
    <property type="entry name" value="BD-FAE"/>
    <property type="match status" value="1"/>
</dbReference>
<organism evidence="3 4">
    <name type="scientific">Fodinicurvata halophila</name>
    <dbReference type="NCBI Taxonomy" id="1419723"/>
    <lineage>
        <taxon>Bacteria</taxon>
        <taxon>Pseudomonadati</taxon>
        <taxon>Pseudomonadota</taxon>
        <taxon>Alphaproteobacteria</taxon>
        <taxon>Rhodospirillales</taxon>
        <taxon>Rhodovibrionaceae</taxon>
        <taxon>Fodinicurvata</taxon>
    </lineage>
</organism>
<protein>
    <submittedName>
        <fullName evidence="3">Alpha/beta hydrolase</fullName>
    </submittedName>
</protein>
<dbReference type="InterPro" id="IPR029058">
    <property type="entry name" value="AB_hydrolase_fold"/>
</dbReference>
<dbReference type="InterPro" id="IPR049492">
    <property type="entry name" value="BD-FAE-like_dom"/>
</dbReference>
<dbReference type="InterPro" id="IPR050300">
    <property type="entry name" value="GDXG_lipolytic_enzyme"/>
</dbReference>
<dbReference type="SUPFAM" id="SSF53474">
    <property type="entry name" value="alpha/beta-Hydrolases"/>
    <property type="match status" value="1"/>
</dbReference>
<keyword evidence="4" id="KW-1185">Reference proteome</keyword>
<evidence type="ECO:0000259" key="2">
    <source>
        <dbReference type="Pfam" id="PF20434"/>
    </source>
</evidence>
<sequence>MNDVVWRGWDRAELDRQLNQREHTPEHSEYFSRWAAESAVLRDELPVRTNLAYGEGPLQTLDYVPSQQPDAPLIVFIHGGYWQSLDKGDFTFPAPVFREAGFAYASVNYDMAPQVRIPDMVCQVRDALAWLHRNAEDLGFDEERMVVTGHSAGGHLAVMALLTDWQKGYGLPQNLLYGAASISGIYDLEPLRKSYQQPILQLDEEAVQSSSPLRNIPAAATRRLPRLFLAVGREETEEFQHQQRDFLQAWKEAGQKSESLELPGRNHFSIVDSLADSRHAVFRAICRLAD</sequence>
<dbReference type="RefSeq" id="WP_382422215.1">
    <property type="nucleotide sequence ID" value="NZ_JBHSCW010000004.1"/>
</dbReference>
<name>A0ABV8ULV3_9PROT</name>
<reference evidence="4" key="1">
    <citation type="journal article" date="2019" name="Int. J. Syst. Evol. Microbiol.">
        <title>The Global Catalogue of Microorganisms (GCM) 10K type strain sequencing project: providing services to taxonomists for standard genome sequencing and annotation.</title>
        <authorList>
            <consortium name="The Broad Institute Genomics Platform"/>
            <consortium name="The Broad Institute Genome Sequencing Center for Infectious Disease"/>
            <person name="Wu L."/>
            <person name="Ma J."/>
        </authorList>
    </citation>
    <scope>NUCLEOTIDE SEQUENCE [LARGE SCALE GENOMIC DNA]</scope>
    <source>
        <strain evidence="4">CECT 8472</strain>
    </source>
</reference>
<evidence type="ECO:0000313" key="3">
    <source>
        <dbReference type="EMBL" id="MFC4351870.1"/>
    </source>
</evidence>
<gene>
    <name evidence="3" type="ORF">ACFOW6_09985</name>
</gene>
<evidence type="ECO:0000313" key="4">
    <source>
        <dbReference type="Proteomes" id="UP001595799"/>
    </source>
</evidence>
<dbReference type="PANTHER" id="PTHR48081">
    <property type="entry name" value="AB HYDROLASE SUPERFAMILY PROTEIN C4A8.06C"/>
    <property type="match status" value="1"/>
</dbReference>
<dbReference type="Gene3D" id="3.40.50.1820">
    <property type="entry name" value="alpha/beta hydrolase"/>
    <property type="match status" value="1"/>
</dbReference>
<proteinExistence type="predicted"/>
<evidence type="ECO:0000256" key="1">
    <source>
        <dbReference type="ARBA" id="ARBA00022801"/>
    </source>
</evidence>
<dbReference type="PANTHER" id="PTHR48081:SF33">
    <property type="entry name" value="KYNURENINE FORMAMIDASE"/>
    <property type="match status" value="1"/>
</dbReference>
<feature type="domain" description="BD-FAE-like" evidence="2">
    <location>
        <begin position="63"/>
        <end position="164"/>
    </location>
</feature>
<comment type="caution">
    <text evidence="3">The sequence shown here is derived from an EMBL/GenBank/DDBJ whole genome shotgun (WGS) entry which is preliminary data.</text>
</comment>
<accession>A0ABV8ULV3</accession>
<dbReference type="Proteomes" id="UP001595799">
    <property type="component" value="Unassembled WGS sequence"/>
</dbReference>
<dbReference type="GO" id="GO:0016787">
    <property type="term" value="F:hydrolase activity"/>
    <property type="evidence" value="ECO:0007669"/>
    <property type="project" value="UniProtKB-KW"/>
</dbReference>
<dbReference type="EMBL" id="JBHSCW010000004">
    <property type="protein sequence ID" value="MFC4351870.1"/>
    <property type="molecule type" value="Genomic_DNA"/>
</dbReference>
<keyword evidence="1 3" id="KW-0378">Hydrolase</keyword>